<organism evidence="1 2">
    <name type="scientific">Pseudoscardovia radai</name>
    <dbReference type="NCBI Taxonomy" id="987066"/>
    <lineage>
        <taxon>Bacteria</taxon>
        <taxon>Bacillati</taxon>
        <taxon>Actinomycetota</taxon>
        <taxon>Actinomycetes</taxon>
        <taxon>Bifidobacteriales</taxon>
        <taxon>Bifidobacteriaceae</taxon>
        <taxon>Pseudoscardovia</taxon>
    </lineage>
</organism>
<dbReference type="AlphaFoldDB" id="A0A261F2M4"/>
<keyword evidence="2" id="KW-1185">Reference proteome</keyword>
<reference evidence="1 2" key="1">
    <citation type="journal article" date="2017" name="BMC Genomics">
        <title>Comparative genomic and phylogenomic analyses of the Bifidobacteriaceae family.</title>
        <authorList>
            <person name="Lugli G.A."/>
            <person name="Milani C."/>
            <person name="Turroni F."/>
            <person name="Duranti S."/>
            <person name="Mancabelli L."/>
            <person name="Mangifesta M."/>
            <person name="Ferrario C."/>
            <person name="Modesto M."/>
            <person name="Mattarelli P."/>
            <person name="Jiri K."/>
            <person name="van Sinderen D."/>
            <person name="Ventura M."/>
        </authorList>
    </citation>
    <scope>NUCLEOTIDE SEQUENCE [LARGE SCALE GENOMIC DNA]</scope>
    <source>
        <strain evidence="1 2">DSM 24742</strain>
    </source>
</reference>
<evidence type="ECO:0000313" key="1">
    <source>
        <dbReference type="EMBL" id="OZG53348.1"/>
    </source>
</evidence>
<comment type="caution">
    <text evidence="1">The sequence shown here is derived from an EMBL/GenBank/DDBJ whole genome shotgun (WGS) entry which is preliminary data.</text>
</comment>
<protein>
    <submittedName>
        <fullName evidence="1">Myosin-cross-reactive antigen</fullName>
    </submittedName>
</protein>
<sequence length="55" mass="6185">MFDLRDLITSAVKLADGKTLPEMDLPLKDRLALREFLKKVQGTEIEKLLRACGAL</sequence>
<accession>A0A261F2M4</accession>
<gene>
    <name evidence="1" type="ORF">PSRA_0155</name>
</gene>
<dbReference type="EMBL" id="MWWR01000002">
    <property type="protein sequence ID" value="OZG53348.1"/>
    <property type="molecule type" value="Genomic_DNA"/>
</dbReference>
<evidence type="ECO:0000313" key="2">
    <source>
        <dbReference type="Proteomes" id="UP000216725"/>
    </source>
</evidence>
<name>A0A261F2M4_9BIFI</name>
<dbReference type="Proteomes" id="UP000216725">
    <property type="component" value="Unassembled WGS sequence"/>
</dbReference>
<dbReference type="RefSeq" id="WP_211280464.1">
    <property type="nucleotide sequence ID" value="NZ_MWWR01000002.1"/>
</dbReference>
<proteinExistence type="predicted"/>